<dbReference type="FunFam" id="3.40.605.10:FF:000007">
    <property type="entry name" value="NAD/NADP-dependent betaine aldehyde dehydrogenase"/>
    <property type="match status" value="1"/>
</dbReference>
<dbReference type="Gene3D" id="3.40.309.10">
    <property type="entry name" value="Aldehyde Dehydrogenase, Chain A, domain 2"/>
    <property type="match status" value="1"/>
</dbReference>
<dbReference type="InterPro" id="IPR015590">
    <property type="entry name" value="Aldehyde_DH_dom"/>
</dbReference>
<dbReference type="Gene3D" id="3.40.605.10">
    <property type="entry name" value="Aldehyde Dehydrogenase, Chain A, domain 1"/>
    <property type="match status" value="1"/>
</dbReference>
<name>A0A418T4T3_9RHOB</name>
<dbReference type="InterPro" id="IPR029510">
    <property type="entry name" value="Ald_DH_CS_GLU"/>
</dbReference>
<dbReference type="PANTHER" id="PTHR11699">
    <property type="entry name" value="ALDEHYDE DEHYDROGENASE-RELATED"/>
    <property type="match status" value="1"/>
</dbReference>
<evidence type="ECO:0000313" key="7">
    <source>
        <dbReference type="Proteomes" id="UP000284202"/>
    </source>
</evidence>
<evidence type="ECO:0000313" key="6">
    <source>
        <dbReference type="EMBL" id="RJE88110.1"/>
    </source>
</evidence>
<dbReference type="SUPFAM" id="SSF53720">
    <property type="entry name" value="ALDH-like"/>
    <property type="match status" value="1"/>
</dbReference>
<reference evidence="7" key="1">
    <citation type="submission" date="2018-09" db="EMBL/GenBank/DDBJ databases">
        <title>Acidovorax cavernicola nov. sp. isolated from Gruta de las Maravillas (Aracena, Spain).</title>
        <authorList>
            <person name="Jurado V."/>
            <person name="Gutierrez-Patricio S."/>
            <person name="Gonzalez-Pimentel J.L."/>
            <person name="Miller A.Z."/>
            <person name="Laiz L."/>
            <person name="Saiz-Jimenez C."/>
        </authorList>
    </citation>
    <scope>NUCLEOTIDE SEQUENCE [LARGE SCALE GENOMIC DNA]</scope>
    <source>
        <strain evidence="7">1011MAR3C25</strain>
    </source>
</reference>
<dbReference type="InterPro" id="IPR016163">
    <property type="entry name" value="Ald_DH_C"/>
</dbReference>
<evidence type="ECO:0000256" key="1">
    <source>
        <dbReference type="ARBA" id="ARBA00009986"/>
    </source>
</evidence>
<dbReference type="Pfam" id="PF00171">
    <property type="entry name" value="Aldedh"/>
    <property type="match status" value="1"/>
</dbReference>
<comment type="similarity">
    <text evidence="1 4">Belongs to the aldehyde dehydrogenase family.</text>
</comment>
<gene>
    <name evidence="6" type="ORF">D3P04_04140</name>
</gene>
<dbReference type="InterPro" id="IPR016162">
    <property type="entry name" value="Ald_DH_N"/>
</dbReference>
<dbReference type="FunFam" id="3.40.309.10:FF:000012">
    <property type="entry name" value="Betaine aldehyde dehydrogenase"/>
    <property type="match status" value="1"/>
</dbReference>
<protein>
    <submittedName>
        <fullName evidence="6">Aldehyde dehydrogenase</fullName>
    </submittedName>
</protein>
<dbReference type="PROSITE" id="PS00687">
    <property type="entry name" value="ALDEHYDE_DEHYDR_GLU"/>
    <property type="match status" value="1"/>
</dbReference>
<dbReference type="Proteomes" id="UP000284202">
    <property type="component" value="Unassembled WGS sequence"/>
</dbReference>
<organism evidence="6 7">
    <name type="scientific">Paracoccus onubensis</name>
    <dbReference type="NCBI Taxonomy" id="1675788"/>
    <lineage>
        <taxon>Bacteria</taxon>
        <taxon>Pseudomonadati</taxon>
        <taxon>Pseudomonadota</taxon>
        <taxon>Alphaproteobacteria</taxon>
        <taxon>Rhodobacterales</taxon>
        <taxon>Paracoccaceae</taxon>
        <taxon>Paracoccus</taxon>
    </lineage>
</organism>
<proteinExistence type="inferred from homology"/>
<evidence type="ECO:0000256" key="3">
    <source>
        <dbReference type="PROSITE-ProRule" id="PRU10007"/>
    </source>
</evidence>
<evidence type="ECO:0000256" key="4">
    <source>
        <dbReference type="RuleBase" id="RU003345"/>
    </source>
</evidence>
<keyword evidence="2 4" id="KW-0560">Oxidoreductase</keyword>
<sequence length="503" mass="54902">MMKDILQESDLDWALGWLAQDKKHYIDGDWIAGAGADWSVKNPATGETLCRIALADKDQIEASAVAANRCHQSEAWSRKTARKARADQLLAIARLIRENVTRLALLESLANGKTYLEAVNDDIYTCAEIFEYYAGWTDKFYGEVSPVEDGFLNFTTKDPVGVCALIAPWNYPLYQASLKIAPALAMGNSVVMKPSEYTPLATLHLFELIDRQMDLPKGLLNLVLCDGEAANQLTISRNVHKVSFTGSTGVGRRIVQNSGASNLKSVTLELGGKSPCVFFDDTANLDAAIERAFYVMFSQKGEKCSEPTRFLIQKGIYDYVLEKLVARAEAVTCGDPLLSSTQQGAQCNEAQFKRILNYIEIGKTEAELVAGGHADTSGENGKGLFIRPTIFSNVPDTARIAQEEIFGPVLSCTPFATADEAVRIANGTSYGLAAGVYTGNVSLAHRIAERLDAGMVFVNRYGCYGLSAPFGGFKESGWGKEMAIHSLSSYTRSKSTWIYYGDA</sequence>
<keyword evidence="7" id="KW-1185">Reference proteome</keyword>
<evidence type="ECO:0000259" key="5">
    <source>
        <dbReference type="Pfam" id="PF00171"/>
    </source>
</evidence>
<dbReference type="GO" id="GO:0016620">
    <property type="term" value="F:oxidoreductase activity, acting on the aldehyde or oxo group of donors, NAD or NADP as acceptor"/>
    <property type="evidence" value="ECO:0007669"/>
    <property type="project" value="InterPro"/>
</dbReference>
<feature type="active site" evidence="3">
    <location>
        <position position="269"/>
    </location>
</feature>
<evidence type="ECO:0000256" key="2">
    <source>
        <dbReference type="ARBA" id="ARBA00023002"/>
    </source>
</evidence>
<dbReference type="InterPro" id="IPR016161">
    <property type="entry name" value="Ald_DH/histidinol_DH"/>
</dbReference>
<feature type="domain" description="Aldehyde dehydrogenase" evidence="5">
    <location>
        <begin position="30"/>
        <end position="495"/>
    </location>
</feature>
<accession>A0A418T4T3</accession>
<dbReference type="OrthoDB" id="9812625at2"/>
<dbReference type="EMBL" id="QZCG01000002">
    <property type="protein sequence ID" value="RJE88110.1"/>
    <property type="molecule type" value="Genomic_DNA"/>
</dbReference>
<comment type="caution">
    <text evidence="6">The sequence shown here is derived from an EMBL/GenBank/DDBJ whole genome shotgun (WGS) entry which is preliminary data.</text>
</comment>
<dbReference type="AlphaFoldDB" id="A0A418T4T3"/>